<name>A0A0N0M2C3_9GAMM</name>
<evidence type="ECO:0000313" key="2">
    <source>
        <dbReference type="Proteomes" id="UP000037848"/>
    </source>
</evidence>
<dbReference type="Proteomes" id="UP000037848">
    <property type="component" value="Unassembled WGS sequence"/>
</dbReference>
<protein>
    <submittedName>
        <fullName evidence="1">Uncharacterized protein</fullName>
    </submittedName>
</protein>
<accession>A0A0N0M2C3</accession>
<organism evidence="1 2">
    <name type="scientific">Pseudoalteromonas porphyrae</name>
    <dbReference type="NCBI Taxonomy" id="187330"/>
    <lineage>
        <taxon>Bacteria</taxon>
        <taxon>Pseudomonadati</taxon>
        <taxon>Pseudomonadota</taxon>
        <taxon>Gammaproteobacteria</taxon>
        <taxon>Alteromonadales</taxon>
        <taxon>Pseudoalteromonadaceae</taxon>
        <taxon>Pseudoalteromonas</taxon>
    </lineage>
</organism>
<dbReference type="EMBL" id="LHPH01000001">
    <property type="protein sequence ID" value="KPH65619.1"/>
    <property type="molecule type" value="Genomic_DNA"/>
</dbReference>
<dbReference type="PATRIC" id="fig|187330.3.peg.302"/>
<sequence length="209" mass="23433">MSSISMIKAIAGYAAINPTADYSHTSSINKHTEFSQKLQHAQAPKPVKVDMAVNVANNHENVSEQAKALYQDIKYEVRAQLQKNPDTRTYEQDFYKLSIQEIMEVPIKVVIERDEMREAALFNSLGIDFLAYKELGLRQEMLSLAENDIKESQSLLATDKEDFIDAIKGFTAQLEDQKNALLGGIAPDELGKNLEDRSSPWAKLLSIGQ</sequence>
<dbReference type="RefSeq" id="WP_054452554.1">
    <property type="nucleotide sequence ID" value="NZ_LHPH01000001.1"/>
</dbReference>
<proteinExistence type="predicted"/>
<dbReference type="AlphaFoldDB" id="A0A0N0M2C3"/>
<evidence type="ECO:0000313" key="1">
    <source>
        <dbReference type="EMBL" id="KPH65619.1"/>
    </source>
</evidence>
<comment type="caution">
    <text evidence="1">The sequence shown here is derived from an EMBL/GenBank/DDBJ whole genome shotgun (WGS) entry which is preliminary data.</text>
</comment>
<reference evidence="1 2" key="1">
    <citation type="submission" date="2015-08" db="EMBL/GenBank/DDBJ databases">
        <title>Draft Genome Sequence of Pseudoalteromonas porphyrae UCD-SED14.</title>
        <authorList>
            <person name="Coil D.A."/>
            <person name="Jospin G."/>
            <person name="Lee R.D."/>
            <person name="Eisen J.A."/>
        </authorList>
    </citation>
    <scope>NUCLEOTIDE SEQUENCE [LARGE SCALE GENOMIC DNA]</scope>
    <source>
        <strain evidence="1 2">UCD-SED14</strain>
    </source>
</reference>
<keyword evidence="2" id="KW-1185">Reference proteome</keyword>
<dbReference type="OrthoDB" id="6309180at2"/>
<gene>
    <name evidence="1" type="ORF">ADS77_01435</name>
</gene>